<dbReference type="AlphaFoldDB" id="A0A6H2H3E4"/>
<name>A0A6H2H3E4_9BACL</name>
<proteinExistence type="predicted"/>
<dbReference type="KEGG" id="palr:HGI30_21575"/>
<dbReference type="EMBL" id="CP051428">
    <property type="protein sequence ID" value="QJC53858.1"/>
    <property type="molecule type" value="Genomic_DNA"/>
</dbReference>
<evidence type="ECO:0000313" key="1">
    <source>
        <dbReference type="EMBL" id="QJC53858.1"/>
    </source>
</evidence>
<gene>
    <name evidence="1" type="ORF">HGI30_21575</name>
</gene>
<keyword evidence="2" id="KW-1185">Reference proteome</keyword>
<evidence type="ECO:0000313" key="2">
    <source>
        <dbReference type="Proteomes" id="UP000502136"/>
    </source>
</evidence>
<sequence length="88" mass="9920">MTYVWAAIIVLAAGAVVYAAIASGKRWALLRSESKARIDKLYRLEAYLKSNGVRTRTAEEDGHLRLLVLRKQLEQGRELLEAYEEEAG</sequence>
<protein>
    <submittedName>
        <fullName evidence="1">Uncharacterized protein</fullName>
    </submittedName>
</protein>
<dbReference type="Proteomes" id="UP000502136">
    <property type="component" value="Chromosome"/>
</dbReference>
<dbReference type="RefSeq" id="WP_168909387.1">
    <property type="nucleotide sequence ID" value="NZ_CP051428.1"/>
</dbReference>
<accession>A0A6H2H3E4</accession>
<organism evidence="1 2">
    <name type="scientific">Paenibacillus albicereus</name>
    <dbReference type="NCBI Taxonomy" id="2726185"/>
    <lineage>
        <taxon>Bacteria</taxon>
        <taxon>Bacillati</taxon>
        <taxon>Bacillota</taxon>
        <taxon>Bacilli</taxon>
        <taxon>Bacillales</taxon>
        <taxon>Paenibacillaceae</taxon>
        <taxon>Paenibacillus</taxon>
    </lineage>
</organism>
<reference evidence="1 2" key="1">
    <citation type="submission" date="2020-04" db="EMBL/GenBank/DDBJ databases">
        <title>Novel Paenibacillus strain UniB2 isolated from commercial digestive syrup.</title>
        <authorList>
            <person name="Thorat V."/>
            <person name="Kirdat K."/>
            <person name="Tiwarekar B."/>
            <person name="Yadav A."/>
        </authorList>
    </citation>
    <scope>NUCLEOTIDE SEQUENCE [LARGE SCALE GENOMIC DNA]</scope>
    <source>
        <strain evidence="1 2">UniB2</strain>
    </source>
</reference>